<dbReference type="OrthoDB" id="5419659at2"/>
<dbReference type="EMBL" id="MDZB01000098">
    <property type="protein sequence ID" value="OGX86252.1"/>
    <property type="molecule type" value="Genomic_DNA"/>
</dbReference>
<evidence type="ECO:0000313" key="1">
    <source>
        <dbReference type="EMBL" id="OGX86252.1"/>
    </source>
</evidence>
<dbReference type="Proteomes" id="UP000176294">
    <property type="component" value="Unassembled WGS sequence"/>
</dbReference>
<dbReference type="Gene3D" id="3.30.160.250">
    <property type="match status" value="1"/>
</dbReference>
<sequence length="66" mass="7091">MIIETEREDNGRWLAEVLEIDGALAYGATREAAIANAQALALRVLAERLEHGEDVPDLAAVFSIAA</sequence>
<evidence type="ECO:0008006" key="3">
    <source>
        <dbReference type="Google" id="ProtNLM"/>
    </source>
</evidence>
<dbReference type="AlphaFoldDB" id="A0A1G1T5U4"/>
<comment type="caution">
    <text evidence="1">The sequence shown here is derived from an EMBL/GenBank/DDBJ whole genome shotgun (WGS) entry which is preliminary data.</text>
</comment>
<proteinExistence type="predicted"/>
<accession>A0A1G1T5U4</accession>
<reference evidence="1 2" key="1">
    <citation type="submission" date="2016-08" db="EMBL/GenBank/DDBJ databases">
        <title>Hymenobacter coccineus sp. nov., Hymenobacter lapidarius sp. nov. and Hymenobacter glacialis sp. nov., isolated from Antarctic soil.</title>
        <authorList>
            <person name="Sedlacek I."/>
            <person name="Kralova S."/>
            <person name="Kyrova K."/>
            <person name="Maslanova I."/>
            <person name="Stankova E."/>
            <person name="Vrbovska V."/>
            <person name="Nemec M."/>
            <person name="Bartak M."/>
            <person name="Svec P."/>
            <person name="Busse H.-J."/>
            <person name="Pantucek R."/>
        </authorList>
    </citation>
    <scope>NUCLEOTIDE SEQUENCE [LARGE SCALE GENOMIC DNA]</scope>
    <source>
        <strain evidence="1 2">CCM 8643</strain>
    </source>
</reference>
<organism evidence="1 2">
    <name type="scientific">Hymenobacter lapidarius</name>
    <dbReference type="NCBI Taxonomy" id="1908237"/>
    <lineage>
        <taxon>Bacteria</taxon>
        <taxon>Pseudomonadati</taxon>
        <taxon>Bacteroidota</taxon>
        <taxon>Cytophagia</taxon>
        <taxon>Cytophagales</taxon>
        <taxon>Hymenobacteraceae</taxon>
        <taxon>Hymenobacter</taxon>
    </lineage>
</organism>
<protein>
    <recommendedName>
        <fullName evidence="3">HicB-like antitoxin of toxin-antitoxin system domain-containing protein</fullName>
    </recommendedName>
</protein>
<keyword evidence="2" id="KW-1185">Reference proteome</keyword>
<dbReference type="RefSeq" id="WP_070727277.1">
    <property type="nucleotide sequence ID" value="NZ_MDZB01000098.1"/>
</dbReference>
<evidence type="ECO:0000313" key="2">
    <source>
        <dbReference type="Proteomes" id="UP000176294"/>
    </source>
</evidence>
<name>A0A1G1T5U4_9BACT</name>
<dbReference type="SUPFAM" id="SSF143100">
    <property type="entry name" value="TTHA1013/TTHA0281-like"/>
    <property type="match status" value="1"/>
</dbReference>
<dbReference type="STRING" id="1908237.BEN47_01475"/>
<dbReference type="InterPro" id="IPR035069">
    <property type="entry name" value="TTHA1013/TTHA0281-like"/>
</dbReference>
<gene>
    <name evidence="1" type="ORF">BEN47_01475</name>
</gene>